<accession>A0A4D7QTG7</accession>
<gene>
    <name evidence="3" type="ORF">E8L99_07490</name>
</gene>
<dbReference type="PANTHER" id="PTHR42824:SF1">
    <property type="entry name" value="GLUTAMINE AMIDOTRANSFERASE YAFJ-RELATED"/>
    <property type="match status" value="1"/>
</dbReference>
<evidence type="ECO:0000256" key="1">
    <source>
        <dbReference type="ARBA" id="ARBA00022962"/>
    </source>
</evidence>
<dbReference type="AlphaFoldDB" id="A0A4D7QTG7"/>
<keyword evidence="4" id="KW-1185">Reference proteome</keyword>
<sequence length="278" mass="30635">MCELLGMSSSKPATLSLSLPRLAAHGGPPTLIRDGWGVAYYEGRDVRLIKDVGPADQSDWVRFVAAHDLRSTIVMAHIRKATMGEPAYRNAQPFARELAGRMHVFSHNGWMPEMLTSPRFRLGRFAPIGETDSEQAFCNLLERLQEVWSEPRAAPSLEARLSVVAAFASELRPLGPANFLYSDGDALFAHGDRRKQLPTQTVEPPGLVFLQRQCRFDENPSSQNGVVMASGDQMVSLVASVPLTDEQWQSFGQGDVIAFSGGRAVLRHSADEERAYPL</sequence>
<dbReference type="InterPro" id="IPR017932">
    <property type="entry name" value="GATase_2_dom"/>
</dbReference>
<dbReference type="PANTHER" id="PTHR42824">
    <property type="entry name" value="GLUTAMINE AMIDOTRANSFERASE"/>
    <property type="match status" value="1"/>
</dbReference>
<dbReference type="KEGG" id="paqt:E8L99_07490"/>
<name>A0A4D7QTG7_9HYPH</name>
<dbReference type="Gene3D" id="3.60.20.10">
    <property type="entry name" value="Glutamine Phosphoribosylpyrophosphate, subunit 1, domain 1"/>
    <property type="match status" value="1"/>
</dbReference>
<dbReference type="CDD" id="cd01908">
    <property type="entry name" value="YafJ"/>
    <property type="match status" value="1"/>
</dbReference>
<dbReference type="InterPro" id="IPR029055">
    <property type="entry name" value="Ntn_hydrolases_N"/>
</dbReference>
<dbReference type="OrthoDB" id="9804310at2"/>
<dbReference type="SUPFAM" id="SSF56235">
    <property type="entry name" value="N-terminal nucleophile aminohydrolases (Ntn hydrolases)"/>
    <property type="match status" value="1"/>
</dbReference>
<evidence type="ECO:0000259" key="2">
    <source>
        <dbReference type="PROSITE" id="PS51278"/>
    </source>
</evidence>
<dbReference type="EMBL" id="CP039865">
    <property type="protein sequence ID" value="QCK88679.1"/>
    <property type="molecule type" value="Genomic_DNA"/>
</dbReference>
<evidence type="ECO:0000313" key="3">
    <source>
        <dbReference type="EMBL" id="QCK88679.1"/>
    </source>
</evidence>
<dbReference type="InterPro" id="IPR026869">
    <property type="entry name" value="EgtC-like"/>
</dbReference>
<protein>
    <submittedName>
        <fullName evidence="3">Class II glutamine amidotransferase</fullName>
    </submittedName>
</protein>
<dbReference type="Pfam" id="PF13230">
    <property type="entry name" value="GATase_4"/>
    <property type="match status" value="1"/>
</dbReference>
<keyword evidence="3" id="KW-0808">Transferase</keyword>
<evidence type="ECO:0000313" key="4">
    <source>
        <dbReference type="Proteomes" id="UP000298588"/>
    </source>
</evidence>
<reference evidence="3 4" key="1">
    <citation type="submission" date="2019-04" db="EMBL/GenBank/DDBJ databases">
        <title>Phreatobacter aquaticus sp. nov.</title>
        <authorList>
            <person name="Choi A."/>
            <person name="Baek K."/>
        </authorList>
    </citation>
    <scope>NUCLEOTIDE SEQUENCE [LARGE SCALE GENOMIC DNA]</scope>
    <source>
        <strain evidence="3 4">NMCR1094</strain>
    </source>
</reference>
<feature type="domain" description="Glutamine amidotransferase type-2" evidence="2">
    <location>
        <begin position="2"/>
        <end position="262"/>
    </location>
</feature>
<dbReference type="GO" id="GO:0016740">
    <property type="term" value="F:transferase activity"/>
    <property type="evidence" value="ECO:0007669"/>
    <property type="project" value="UniProtKB-KW"/>
</dbReference>
<dbReference type="PROSITE" id="PS51278">
    <property type="entry name" value="GATASE_TYPE_2"/>
    <property type="match status" value="1"/>
</dbReference>
<keyword evidence="1 3" id="KW-0315">Glutamine amidotransferase</keyword>
<organism evidence="3 4">
    <name type="scientific">Phreatobacter aquaticus</name>
    <dbReference type="NCBI Taxonomy" id="2570229"/>
    <lineage>
        <taxon>Bacteria</taxon>
        <taxon>Pseudomonadati</taxon>
        <taxon>Pseudomonadota</taxon>
        <taxon>Alphaproteobacteria</taxon>
        <taxon>Hyphomicrobiales</taxon>
        <taxon>Phreatobacteraceae</taxon>
        <taxon>Phreatobacter</taxon>
    </lineage>
</organism>
<dbReference type="Proteomes" id="UP000298588">
    <property type="component" value="Chromosome"/>
</dbReference>
<proteinExistence type="predicted"/>